<feature type="non-terminal residue" evidence="3">
    <location>
        <position position="459"/>
    </location>
</feature>
<reference evidence="3 4" key="1">
    <citation type="journal article" date="2023" name="Sci. Data">
        <title>Genome assembly of the Korean intertidal mud-creeper Batillaria attramentaria.</title>
        <authorList>
            <person name="Patra A.K."/>
            <person name="Ho P.T."/>
            <person name="Jun S."/>
            <person name="Lee S.J."/>
            <person name="Kim Y."/>
            <person name="Won Y.J."/>
        </authorList>
    </citation>
    <scope>NUCLEOTIDE SEQUENCE [LARGE SCALE GENOMIC DNA]</scope>
    <source>
        <strain evidence="3">Wonlab-2016</strain>
    </source>
</reference>
<keyword evidence="4" id="KW-1185">Reference proteome</keyword>
<keyword evidence="2" id="KW-0472">Membrane</keyword>
<sequence>MKKRRQLDALVSNGKLPRRKNSGHELLRSNDSDSSEVEEFSVLEGQKWGRRFTSSPCCATFYIVLIIVILTACILASATLIWMHLELKRDFNNLRARLALVENKNAGTPEEFQALQFRLQTVNRTLAERTSGLNSLNKSITDIKNRISSLETKTTQLQQSLPSQGSSDIEDKALAKTVANLGSDLQSTRADVEELKTQEKTCASQVADLSSRVGALEKPGGREGGSDPLTANLLAQIGQMNVSFAQKLDKALSDTSKLQTQMDVMEAFTSDLQTQLQNMSSQLINLKNMKQIGKVDTGDGVNTTNPLQQSQDVRVTNLENQIQSDHRSMNSSQAEPGAITSPGSNADIISLKQDHQAFLSFKAATLGDIQTLNGSLLTLEESVDAINTDVAALYTQVTDSVQQVANVTTVVEGLTNQQTLYFQRRTHQMQSPLLSQGQKHLPQRLLVLIPPQVHSPRYQ</sequence>
<name>A0ABD0L8U3_9CAEN</name>
<comment type="caution">
    <text evidence="3">The sequence shown here is derived from an EMBL/GenBank/DDBJ whole genome shotgun (WGS) entry which is preliminary data.</text>
</comment>
<dbReference type="InterPro" id="IPR042352">
    <property type="entry name" value="EFCAB14"/>
</dbReference>
<dbReference type="Gene3D" id="1.10.287.1490">
    <property type="match status" value="1"/>
</dbReference>
<evidence type="ECO:0000313" key="3">
    <source>
        <dbReference type="EMBL" id="KAK7495887.1"/>
    </source>
</evidence>
<proteinExistence type="predicted"/>
<feature type="transmembrane region" description="Helical" evidence="2">
    <location>
        <begin position="59"/>
        <end position="85"/>
    </location>
</feature>
<dbReference type="EMBL" id="JACVVK020000071">
    <property type="protein sequence ID" value="KAK7495887.1"/>
    <property type="molecule type" value="Genomic_DNA"/>
</dbReference>
<feature type="region of interest" description="Disordered" evidence="1">
    <location>
        <begin position="1"/>
        <end position="31"/>
    </location>
</feature>
<evidence type="ECO:0008006" key="5">
    <source>
        <dbReference type="Google" id="ProtNLM"/>
    </source>
</evidence>
<feature type="compositionally biased region" description="Basic and acidic residues" evidence="1">
    <location>
        <begin position="22"/>
        <end position="31"/>
    </location>
</feature>
<dbReference type="PANTHER" id="PTHR15717">
    <property type="entry name" value="PROTEIN KIAA0494"/>
    <property type="match status" value="1"/>
</dbReference>
<dbReference type="SUPFAM" id="SSF57997">
    <property type="entry name" value="Tropomyosin"/>
    <property type="match status" value="1"/>
</dbReference>
<dbReference type="AlphaFoldDB" id="A0ABD0L8U3"/>
<protein>
    <recommendedName>
        <fullName evidence="5">EF-hand calcium-binding domain-containing protein 14</fullName>
    </recommendedName>
</protein>
<evidence type="ECO:0000313" key="4">
    <source>
        <dbReference type="Proteomes" id="UP001519460"/>
    </source>
</evidence>
<organism evidence="3 4">
    <name type="scientific">Batillaria attramentaria</name>
    <dbReference type="NCBI Taxonomy" id="370345"/>
    <lineage>
        <taxon>Eukaryota</taxon>
        <taxon>Metazoa</taxon>
        <taxon>Spiralia</taxon>
        <taxon>Lophotrochozoa</taxon>
        <taxon>Mollusca</taxon>
        <taxon>Gastropoda</taxon>
        <taxon>Caenogastropoda</taxon>
        <taxon>Sorbeoconcha</taxon>
        <taxon>Cerithioidea</taxon>
        <taxon>Batillariidae</taxon>
        <taxon>Batillaria</taxon>
    </lineage>
</organism>
<gene>
    <name evidence="3" type="ORF">BaRGS_00012877</name>
</gene>
<evidence type="ECO:0000256" key="1">
    <source>
        <dbReference type="SAM" id="MobiDB-lite"/>
    </source>
</evidence>
<keyword evidence="2" id="KW-0812">Transmembrane</keyword>
<evidence type="ECO:0000256" key="2">
    <source>
        <dbReference type="SAM" id="Phobius"/>
    </source>
</evidence>
<accession>A0ABD0L8U3</accession>
<dbReference type="PANTHER" id="PTHR15717:SF2">
    <property type="entry name" value="EF-HAND CALCIUM-BINDING DOMAIN-CONTAINING PROTEIN 14"/>
    <property type="match status" value="1"/>
</dbReference>
<dbReference type="Proteomes" id="UP001519460">
    <property type="component" value="Unassembled WGS sequence"/>
</dbReference>
<keyword evidence="2" id="KW-1133">Transmembrane helix</keyword>